<evidence type="ECO:0000313" key="3">
    <source>
        <dbReference type="Proteomes" id="UP000696280"/>
    </source>
</evidence>
<name>A0A9N9L1A1_9HELO</name>
<feature type="compositionally biased region" description="Basic and acidic residues" evidence="1">
    <location>
        <begin position="63"/>
        <end position="80"/>
    </location>
</feature>
<gene>
    <name evidence="2" type="ORF">HYFRA_00003833</name>
</gene>
<evidence type="ECO:0000313" key="2">
    <source>
        <dbReference type="EMBL" id="CAG8956448.1"/>
    </source>
</evidence>
<organism evidence="2 3">
    <name type="scientific">Hymenoscyphus fraxineus</name>
    <dbReference type="NCBI Taxonomy" id="746836"/>
    <lineage>
        <taxon>Eukaryota</taxon>
        <taxon>Fungi</taxon>
        <taxon>Dikarya</taxon>
        <taxon>Ascomycota</taxon>
        <taxon>Pezizomycotina</taxon>
        <taxon>Leotiomycetes</taxon>
        <taxon>Helotiales</taxon>
        <taxon>Helotiaceae</taxon>
        <taxon>Hymenoscyphus</taxon>
    </lineage>
</organism>
<sequence>MSSPTKPTTRPAASHSVSSTTSNSSTKSSTTSPSKHQSKKSIPPEGFERCDVCGQRSPLDTINRGKCEEPSCVRHPDFAG</sequence>
<protein>
    <submittedName>
        <fullName evidence="2">Uncharacterized protein</fullName>
    </submittedName>
</protein>
<feature type="compositionally biased region" description="Low complexity" evidence="1">
    <location>
        <begin position="14"/>
        <end position="35"/>
    </location>
</feature>
<dbReference type="EMBL" id="CAJVRL010000070">
    <property type="protein sequence ID" value="CAG8956448.1"/>
    <property type="molecule type" value="Genomic_DNA"/>
</dbReference>
<dbReference type="AlphaFoldDB" id="A0A9N9L1A1"/>
<accession>A0A9N9L1A1</accession>
<keyword evidence="3" id="KW-1185">Reference proteome</keyword>
<reference evidence="2" key="1">
    <citation type="submission" date="2021-07" db="EMBL/GenBank/DDBJ databases">
        <authorList>
            <person name="Durling M."/>
        </authorList>
    </citation>
    <scope>NUCLEOTIDE SEQUENCE</scope>
</reference>
<feature type="region of interest" description="Disordered" evidence="1">
    <location>
        <begin position="1"/>
        <end position="80"/>
    </location>
</feature>
<evidence type="ECO:0000256" key="1">
    <source>
        <dbReference type="SAM" id="MobiDB-lite"/>
    </source>
</evidence>
<comment type="caution">
    <text evidence="2">The sequence shown here is derived from an EMBL/GenBank/DDBJ whole genome shotgun (WGS) entry which is preliminary data.</text>
</comment>
<proteinExistence type="predicted"/>
<dbReference type="Proteomes" id="UP000696280">
    <property type="component" value="Unassembled WGS sequence"/>
</dbReference>
<dbReference type="OrthoDB" id="10403634at2759"/>